<organism evidence="1 2">
    <name type="scientific">Marichromatium purpuratum 984</name>
    <dbReference type="NCBI Taxonomy" id="765910"/>
    <lineage>
        <taxon>Bacteria</taxon>
        <taxon>Pseudomonadati</taxon>
        <taxon>Pseudomonadota</taxon>
        <taxon>Gammaproteobacteria</taxon>
        <taxon>Chromatiales</taxon>
        <taxon>Chromatiaceae</taxon>
        <taxon>Marichromatium</taxon>
    </lineage>
</organism>
<dbReference type="EMBL" id="CP007031">
    <property type="protein sequence ID" value="AHF03423.1"/>
    <property type="molecule type" value="Genomic_DNA"/>
</dbReference>
<dbReference type="HOGENOM" id="CLU_108904_0_0_6"/>
<dbReference type="GO" id="GO:0000287">
    <property type="term" value="F:magnesium ion binding"/>
    <property type="evidence" value="ECO:0007669"/>
    <property type="project" value="InterPro"/>
</dbReference>
<accession>W0E1N2</accession>
<dbReference type="Pfam" id="PF05866">
    <property type="entry name" value="RusA"/>
    <property type="match status" value="1"/>
</dbReference>
<gene>
    <name evidence="1" type="ORF">MARPU_05665</name>
</gene>
<dbReference type="KEGG" id="mpur:MARPU_05665"/>
<dbReference type="SUPFAM" id="SSF103084">
    <property type="entry name" value="Holliday junction resolvase RusA"/>
    <property type="match status" value="1"/>
</dbReference>
<proteinExistence type="predicted"/>
<keyword evidence="2" id="KW-1185">Reference proteome</keyword>
<dbReference type="InterPro" id="IPR036614">
    <property type="entry name" value="RusA-like_sf"/>
</dbReference>
<dbReference type="GO" id="GO:0006310">
    <property type="term" value="P:DNA recombination"/>
    <property type="evidence" value="ECO:0007669"/>
    <property type="project" value="InterPro"/>
</dbReference>
<dbReference type="Proteomes" id="UP000005275">
    <property type="component" value="Chromosome"/>
</dbReference>
<dbReference type="STRING" id="765910.MARPU_05665"/>
<evidence type="ECO:0000313" key="1">
    <source>
        <dbReference type="EMBL" id="AHF03423.1"/>
    </source>
</evidence>
<evidence type="ECO:0000313" key="2">
    <source>
        <dbReference type="Proteomes" id="UP000005275"/>
    </source>
</evidence>
<protein>
    <submittedName>
        <fullName evidence="1">Crossover junction endodeoxyribonuclease RusA</fullName>
    </submittedName>
</protein>
<dbReference type="Gene3D" id="3.30.1330.70">
    <property type="entry name" value="Holliday junction resolvase RusA"/>
    <property type="match status" value="1"/>
</dbReference>
<name>W0E1N2_MARPU</name>
<dbReference type="InterPro" id="IPR008822">
    <property type="entry name" value="Endonuclease_RusA-like"/>
</dbReference>
<dbReference type="GO" id="GO:0006281">
    <property type="term" value="P:DNA repair"/>
    <property type="evidence" value="ECO:0007669"/>
    <property type="project" value="InterPro"/>
</dbReference>
<reference evidence="1 2" key="1">
    <citation type="submission" date="2013-12" db="EMBL/GenBank/DDBJ databases">
        <authorList>
            <consortium name="DOE Joint Genome Institute"/>
            <person name="Bryant D.A."/>
            <person name="Huntemann M."/>
            <person name="Han J."/>
            <person name="Chen A."/>
            <person name="Kyrpides N."/>
            <person name="Mavromatis K."/>
            <person name="Markowitz V."/>
            <person name="Palaniappan K."/>
            <person name="Ivanova N."/>
            <person name="Schaumberg A."/>
            <person name="Pati A."/>
            <person name="Liolios K."/>
            <person name="Nordberg H.P."/>
            <person name="Cantor M.N."/>
            <person name="Hua S.X."/>
            <person name="Woyke T."/>
        </authorList>
    </citation>
    <scope>NUCLEOTIDE SEQUENCE [LARGE SCALE GENOMIC DNA]</scope>
    <source>
        <strain evidence="1 2">984</strain>
    </source>
</reference>
<sequence length="117" mass="12887">MLLPYPPSANRMWRHVRGRVVPSADAERWQREAAWRAQAAGVRSTSSDVAVALVLHPRLTAKGRPSRQRLDLDNIIKPTLDALQGTAYDNDRQVVRIGAEVGEGLPGGGLTVRIEVR</sequence>
<dbReference type="AlphaFoldDB" id="W0E1N2"/>